<dbReference type="GO" id="GO:0005507">
    <property type="term" value="F:copper ion binding"/>
    <property type="evidence" value="ECO:0007669"/>
    <property type="project" value="TreeGrafter"/>
</dbReference>
<dbReference type="InterPro" id="IPR036822">
    <property type="entry name" value="CutC-like_dom_sf"/>
</dbReference>
<accession>E7G8D1</accession>
<dbReference type="EMBL" id="ADKX01000016">
    <property type="protein sequence ID" value="EFW05748.1"/>
    <property type="molecule type" value="Genomic_DNA"/>
</dbReference>
<dbReference type="RefSeq" id="WP_008788135.1">
    <property type="nucleotide sequence ID" value="NZ_AKCB01000002.1"/>
</dbReference>
<dbReference type="GeneID" id="78230669"/>
<dbReference type="STRING" id="100884.GCA_000269565_02866"/>
<name>E7G8D1_9FIRM</name>
<dbReference type="SUPFAM" id="SSF110395">
    <property type="entry name" value="CutC-like"/>
    <property type="match status" value="1"/>
</dbReference>
<evidence type="ECO:0000313" key="4">
    <source>
        <dbReference type="Proteomes" id="UP000003157"/>
    </source>
</evidence>
<proteinExistence type="inferred from homology"/>
<evidence type="ECO:0000256" key="2">
    <source>
        <dbReference type="HAMAP-Rule" id="MF_00795"/>
    </source>
</evidence>
<dbReference type="PANTHER" id="PTHR12598">
    <property type="entry name" value="COPPER HOMEOSTASIS PROTEIN CUTC"/>
    <property type="match status" value="1"/>
</dbReference>
<dbReference type="GO" id="GO:0005737">
    <property type="term" value="C:cytoplasm"/>
    <property type="evidence" value="ECO:0007669"/>
    <property type="project" value="UniProtKB-SubCell"/>
</dbReference>
<organism evidence="3 4">
    <name type="scientific">Coprobacillus cateniformis</name>
    <dbReference type="NCBI Taxonomy" id="100884"/>
    <lineage>
        <taxon>Bacteria</taxon>
        <taxon>Bacillati</taxon>
        <taxon>Bacillota</taxon>
        <taxon>Erysipelotrichia</taxon>
        <taxon>Erysipelotrichales</taxon>
        <taxon>Coprobacillaceae</taxon>
        <taxon>Coprobacillus</taxon>
    </lineage>
</organism>
<dbReference type="Pfam" id="PF03932">
    <property type="entry name" value="CutC"/>
    <property type="match status" value="1"/>
</dbReference>
<comment type="subcellular location">
    <subcellularLocation>
        <location evidence="2">Cytoplasm</location>
    </subcellularLocation>
</comment>
<dbReference type="OrthoDB" id="9815677at2"/>
<comment type="caution">
    <text evidence="3">The sequence shown here is derived from an EMBL/GenBank/DDBJ whole genome shotgun (WGS) entry which is preliminary data.</text>
</comment>
<dbReference type="eggNOG" id="COG3142">
    <property type="taxonomic scope" value="Bacteria"/>
</dbReference>
<sequence length="246" mass="27448">MERMIEICCGSYEDALNAYRGGASRIELNSGLYLGGLTPSLGTLILTKKNTELKVITMLRPRGAGFHYTDDEFEVMKNDAVLMMEHGADGIAFGCLDENGHVNVKQTQQIINIIKEFDGEVVFHRAFDCVKDPYQTIEKLIDMGVQRILTSGLKPKAMEGKELIKDLQMKYGDQIEILAGSGINACNALELMNYTGITQVHSSCKDWVNDPTTQCYDVTFGYADEPHEMDYDVVSQELVEKIVNSL</sequence>
<evidence type="ECO:0000256" key="1">
    <source>
        <dbReference type="ARBA" id="ARBA00007768"/>
    </source>
</evidence>
<gene>
    <name evidence="2" type="primary">cutC</name>
    <name evidence="3" type="ORF">HMPREF9488_01019</name>
</gene>
<comment type="caution">
    <text evidence="2">Once thought to be involved in copper homeostasis, experiments in E.coli have shown this is not the case.</text>
</comment>
<dbReference type="HOGENOM" id="CLU_050555_3_0_9"/>
<dbReference type="Proteomes" id="UP000003157">
    <property type="component" value="Unassembled WGS sequence"/>
</dbReference>
<reference evidence="3 4" key="1">
    <citation type="submission" date="2010-12" db="EMBL/GenBank/DDBJ databases">
        <title>The Genome Sequence of Coprobacillus sp. strain 29_1.</title>
        <authorList>
            <consortium name="The Broad Institute Genome Sequencing Platform"/>
            <person name="Earl A."/>
            <person name="Ward D."/>
            <person name="Feldgarden M."/>
            <person name="Gevers D."/>
            <person name="Daigneault M."/>
            <person name="Sibley C.D."/>
            <person name="White A."/>
            <person name="Strauss J."/>
            <person name="Allen-Vercoe E."/>
            <person name="Young S.K."/>
            <person name="Zeng Q."/>
            <person name="Gargeya S."/>
            <person name="Fitzgerald M."/>
            <person name="Haas B."/>
            <person name="Abouelleil A."/>
            <person name="Alvarado L."/>
            <person name="Arachchi H.M."/>
            <person name="Berlin A."/>
            <person name="Brown A."/>
            <person name="Chapman S.B."/>
            <person name="Chen Z."/>
            <person name="Dunbar C."/>
            <person name="Freedman E."/>
            <person name="Gearin G."/>
            <person name="Gellesch M."/>
            <person name="Goldberg J."/>
            <person name="Griggs A."/>
            <person name="Gujja S."/>
            <person name="Heilman E."/>
            <person name="Heiman D."/>
            <person name="Howarth C."/>
            <person name="Larson L."/>
            <person name="Lui A."/>
            <person name="MacDonald P.J.P."/>
            <person name="Mehta T."/>
            <person name="Montmayeur A."/>
            <person name="Murphy C."/>
            <person name="Neiman D."/>
            <person name="Pearson M."/>
            <person name="Priest M."/>
            <person name="Roberts A."/>
            <person name="Saif S."/>
            <person name="Shea T."/>
            <person name="Shenoy N."/>
            <person name="Sisk P."/>
            <person name="Stolte C."/>
            <person name="Sykes S."/>
            <person name="White J."/>
            <person name="Yandava C."/>
            <person name="Nusbaum C."/>
            <person name="Birren B."/>
        </authorList>
    </citation>
    <scope>NUCLEOTIDE SEQUENCE [LARGE SCALE GENOMIC DNA]</scope>
    <source>
        <strain evidence="3 4">29_1</strain>
    </source>
</reference>
<dbReference type="AlphaFoldDB" id="E7G8D1"/>
<protein>
    <recommendedName>
        <fullName evidence="2">PF03932 family protein CutC</fullName>
    </recommendedName>
</protein>
<dbReference type="HAMAP" id="MF_00795">
    <property type="entry name" value="CutC"/>
    <property type="match status" value="1"/>
</dbReference>
<dbReference type="PANTHER" id="PTHR12598:SF0">
    <property type="entry name" value="COPPER HOMEOSTASIS PROTEIN CUTC HOMOLOG"/>
    <property type="match status" value="1"/>
</dbReference>
<keyword evidence="2" id="KW-0963">Cytoplasm</keyword>
<keyword evidence="4" id="KW-1185">Reference proteome</keyword>
<dbReference type="Gene3D" id="3.20.20.380">
    <property type="entry name" value="Copper homeostasis (CutC) domain"/>
    <property type="match status" value="1"/>
</dbReference>
<dbReference type="InterPro" id="IPR005627">
    <property type="entry name" value="CutC-like"/>
</dbReference>
<comment type="similarity">
    <text evidence="1 2">Belongs to the CutC family.</text>
</comment>
<evidence type="ECO:0000313" key="3">
    <source>
        <dbReference type="EMBL" id="EFW05748.1"/>
    </source>
</evidence>